<comment type="caution">
    <text evidence="10">The sequence shown here is derived from an EMBL/GenBank/DDBJ whole genome shotgun (WGS) entry which is preliminary data.</text>
</comment>
<evidence type="ECO:0000256" key="2">
    <source>
        <dbReference type="ARBA" id="ARBA00022679"/>
    </source>
</evidence>
<dbReference type="HAMAP" id="MF_00112">
    <property type="entry name" value="GGGP_HepGP_synthase"/>
    <property type="match status" value="1"/>
</dbReference>
<dbReference type="NCBIfam" id="NF003197">
    <property type="entry name" value="PRK04169.1-1"/>
    <property type="match status" value="1"/>
</dbReference>
<comment type="cofactor">
    <cofactor evidence="9">
        <name>Mg(2+)</name>
        <dbReference type="ChEBI" id="CHEBI:18420"/>
    </cofactor>
</comment>
<feature type="binding site" evidence="9">
    <location>
        <position position="14"/>
    </location>
    <ligand>
        <name>sn-glycerol 1-phosphate</name>
        <dbReference type="ChEBI" id="CHEBI:57685"/>
    </ligand>
</feature>
<dbReference type="Pfam" id="PF01884">
    <property type="entry name" value="PcrB"/>
    <property type="match status" value="1"/>
</dbReference>
<evidence type="ECO:0000313" key="11">
    <source>
        <dbReference type="Proteomes" id="UP001231941"/>
    </source>
</evidence>
<comment type="pathway">
    <text evidence="9">Membrane lipid metabolism; glycerophospholipid metabolism.</text>
</comment>
<feature type="binding site" evidence="9">
    <location>
        <begin position="211"/>
        <end position="212"/>
    </location>
    <ligand>
        <name>sn-glycerol 1-phosphate</name>
        <dbReference type="ChEBI" id="CHEBI:57685"/>
    </ligand>
</feature>
<evidence type="ECO:0000256" key="8">
    <source>
        <dbReference type="ARBA" id="ARBA00048318"/>
    </source>
</evidence>
<comment type="function">
    <text evidence="9">Prenyltransferase that catalyzes in vivo the transfer of the heptaprenyl moiety of heptaprenyl pyrophosphate (HepPP; 35 carbon atoms) to the C3 hydroxyl of sn-glycerol-1-phosphate (G1P), producing heptaprenylglyceryl phosphate (HepGP). This reaction is an ether-bond-formation step in the biosynthesis of archaea-type G1P-based membrane lipids found in Bacillales.</text>
</comment>
<sequence length="233" mass="26176">MLKDTIKNWRHIFKLDPDKKISDDHLERICCSGTDAIMIGGSTGITYENTYDLFSKVQRFSKPCLLEISNQEAIVLGFDLYMIPIVLNATDPNWIVGNHQKAIKAYGDIIPWEFILPEAYVSLNPDAAVSKLTNATACLDEEDVLSYARCAEHLFHMPIFYVEYSGVFGDMDILKKVKKNLNQTQLFYGGGINNVEKAKRAAEAADTIIVGNVIYEDIKSAIETVEIKEITSK</sequence>
<feature type="binding site" evidence="9">
    <location>
        <position position="42"/>
    </location>
    <ligand>
        <name>Mg(2+)</name>
        <dbReference type="ChEBI" id="CHEBI:18420"/>
    </ligand>
</feature>
<proteinExistence type="inferred from homology"/>
<dbReference type="InterPro" id="IPR008205">
    <property type="entry name" value="GGGP_HepGP_synthase"/>
</dbReference>
<dbReference type="EC" id="2.5.1.n9" evidence="9"/>
<keyword evidence="4 9" id="KW-0460">Magnesium</keyword>
<keyword evidence="7 9" id="KW-1208">Phospholipid metabolism</keyword>
<dbReference type="Proteomes" id="UP001231941">
    <property type="component" value="Unassembled WGS sequence"/>
</dbReference>
<reference evidence="10 11" key="1">
    <citation type="submission" date="2023-08" db="EMBL/GenBank/DDBJ databases">
        <authorList>
            <person name="Park J.-S."/>
        </authorList>
    </citation>
    <scope>NUCLEOTIDE SEQUENCE [LARGE SCALE GENOMIC DNA]</scope>
    <source>
        <strain evidence="10 11">2205SS18-9</strain>
    </source>
</reference>
<dbReference type="NCBIfam" id="TIGR01768">
    <property type="entry name" value="GGGP-family"/>
    <property type="match status" value="1"/>
</dbReference>
<dbReference type="PANTHER" id="PTHR40029:SF2">
    <property type="entry name" value="HEPTAPRENYLGLYCERYL PHOSPHATE SYNTHASE"/>
    <property type="match status" value="1"/>
</dbReference>
<evidence type="ECO:0000256" key="1">
    <source>
        <dbReference type="ARBA" id="ARBA00022516"/>
    </source>
</evidence>
<dbReference type="NCBIfam" id="NF003199">
    <property type="entry name" value="PRK04169.1-3"/>
    <property type="match status" value="1"/>
</dbReference>
<keyword evidence="5 9" id="KW-0443">Lipid metabolism</keyword>
<evidence type="ECO:0000313" key="10">
    <source>
        <dbReference type="EMBL" id="MDP5275937.1"/>
    </source>
</evidence>
<dbReference type="InterPro" id="IPR039074">
    <property type="entry name" value="GGGP/HepGP_synthase_I"/>
</dbReference>
<keyword evidence="6 9" id="KW-0594">Phospholipid biosynthesis</keyword>
<accession>A0ABT9J2V6</accession>
<keyword evidence="2 9" id="KW-0808">Transferase</keyword>
<evidence type="ECO:0000256" key="3">
    <source>
        <dbReference type="ARBA" id="ARBA00022723"/>
    </source>
</evidence>
<evidence type="ECO:0000256" key="4">
    <source>
        <dbReference type="ARBA" id="ARBA00022842"/>
    </source>
</evidence>
<dbReference type="InterPro" id="IPR038597">
    <property type="entry name" value="GGGP/HepGP_synthase_sf"/>
</dbReference>
<dbReference type="CDD" id="cd02812">
    <property type="entry name" value="PcrB_like"/>
    <property type="match status" value="1"/>
</dbReference>
<dbReference type="PANTHER" id="PTHR40029">
    <property type="match status" value="1"/>
</dbReference>
<keyword evidence="3 9" id="KW-0479">Metal-binding</keyword>
<feature type="binding site" evidence="9">
    <location>
        <position position="16"/>
    </location>
    <ligand>
        <name>Mg(2+)</name>
        <dbReference type="ChEBI" id="CHEBI:18420"/>
    </ligand>
</feature>
<evidence type="ECO:0000256" key="5">
    <source>
        <dbReference type="ARBA" id="ARBA00023098"/>
    </source>
</evidence>
<comment type="caution">
    <text evidence="9">Lacks conserved residue(s) required for the propagation of feature annotation.</text>
</comment>
<comment type="subunit">
    <text evidence="9">Homodimer.</text>
</comment>
<keyword evidence="1 9" id="KW-0444">Lipid biosynthesis</keyword>
<evidence type="ECO:0000256" key="7">
    <source>
        <dbReference type="ARBA" id="ARBA00023264"/>
    </source>
</evidence>
<evidence type="ECO:0000256" key="9">
    <source>
        <dbReference type="HAMAP-Rule" id="MF_00112"/>
    </source>
</evidence>
<name>A0ABT9J2V6_9BACL</name>
<dbReference type="GO" id="GO:0016740">
    <property type="term" value="F:transferase activity"/>
    <property type="evidence" value="ECO:0007669"/>
    <property type="project" value="UniProtKB-KW"/>
</dbReference>
<feature type="binding site" evidence="9">
    <location>
        <position position="191"/>
    </location>
    <ligand>
        <name>sn-glycerol 1-phosphate</name>
        <dbReference type="ChEBI" id="CHEBI:57685"/>
    </ligand>
</feature>
<dbReference type="EMBL" id="JAVAMP010000010">
    <property type="protein sequence ID" value="MDP5275937.1"/>
    <property type="molecule type" value="Genomic_DNA"/>
</dbReference>
<dbReference type="Gene3D" id="3.20.20.390">
    <property type="entry name" value="FMN-linked oxidoreductases"/>
    <property type="match status" value="1"/>
</dbReference>
<protein>
    <recommendedName>
        <fullName evidence="9">Heptaprenylglyceryl phosphate synthase</fullName>
        <shortName evidence="9">HepGP synthase</shortName>
        <ecNumber evidence="9">2.5.1.n9</ecNumber>
    </recommendedName>
    <alternativeName>
        <fullName evidence="9">Glycerol-1-phosphate heptaprenyltransferase</fullName>
    </alternativeName>
</protein>
<feature type="binding site" evidence="9">
    <location>
        <begin position="161"/>
        <end position="166"/>
    </location>
    <ligand>
        <name>sn-glycerol 1-phosphate</name>
        <dbReference type="ChEBI" id="CHEBI:57685"/>
    </ligand>
</feature>
<comment type="catalytic activity">
    <reaction evidence="8 9">
        <text>sn-glycerol 1-phosphate + all-trans-heptaprenyl diphosphate = 3-heptaprenyl-sn-glycero-1-phosphate + diphosphate</text>
        <dbReference type="Rhea" id="RHEA:33495"/>
        <dbReference type="ChEBI" id="CHEBI:33019"/>
        <dbReference type="ChEBI" id="CHEBI:57685"/>
        <dbReference type="ChEBI" id="CHEBI:58206"/>
        <dbReference type="ChEBI" id="CHEBI:64781"/>
        <dbReference type="EC" id="2.5.1.n9"/>
    </reaction>
</comment>
<keyword evidence="11" id="KW-1185">Reference proteome</keyword>
<comment type="similarity">
    <text evidence="9">Belongs to the GGGP/HepGP synthase family. Group I subfamily.</text>
</comment>
<evidence type="ECO:0000256" key="6">
    <source>
        <dbReference type="ARBA" id="ARBA00023209"/>
    </source>
</evidence>
<dbReference type="SUPFAM" id="SSF51395">
    <property type="entry name" value="FMN-linked oxidoreductases"/>
    <property type="match status" value="1"/>
</dbReference>
<organism evidence="10 11">
    <name type="scientific">Chengkuizengella axinellae</name>
    <dbReference type="NCBI Taxonomy" id="3064388"/>
    <lineage>
        <taxon>Bacteria</taxon>
        <taxon>Bacillati</taxon>
        <taxon>Bacillota</taxon>
        <taxon>Bacilli</taxon>
        <taxon>Bacillales</taxon>
        <taxon>Paenibacillaceae</taxon>
        <taxon>Chengkuizengella</taxon>
    </lineage>
</organism>
<gene>
    <name evidence="9" type="primary">pcrB</name>
    <name evidence="10" type="ORF">Q5Y73_17700</name>
</gene>